<feature type="domain" description="Palmitoyltransferase DHHC" evidence="9">
    <location>
        <begin position="136"/>
        <end position="258"/>
    </location>
</feature>
<evidence type="ECO:0000256" key="1">
    <source>
        <dbReference type="ARBA" id="ARBA00004141"/>
    </source>
</evidence>
<dbReference type="GO" id="GO:0005794">
    <property type="term" value="C:Golgi apparatus"/>
    <property type="evidence" value="ECO:0007669"/>
    <property type="project" value="TreeGrafter"/>
</dbReference>
<dbReference type="EMBL" id="RRYP01021505">
    <property type="protein sequence ID" value="TNV72644.1"/>
    <property type="molecule type" value="Genomic_DNA"/>
</dbReference>
<comment type="catalytic activity">
    <reaction evidence="7">
        <text>L-cysteinyl-[protein] + hexadecanoyl-CoA = S-hexadecanoyl-L-cysteinyl-[protein] + CoA</text>
        <dbReference type="Rhea" id="RHEA:36683"/>
        <dbReference type="Rhea" id="RHEA-COMP:10131"/>
        <dbReference type="Rhea" id="RHEA-COMP:11032"/>
        <dbReference type="ChEBI" id="CHEBI:29950"/>
        <dbReference type="ChEBI" id="CHEBI:57287"/>
        <dbReference type="ChEBI" id="CHEBI:57379"/>
        <dbReference type="ChEBI" id="CHEBI:74151"/>
        <dbReference type="EC" id="2.3.1.225"/>
    </reaction>
</comment>
<dbReference type="InterPro" id="IPR001594">
    <property type="entry name" value="Palmitoyltrfase_DHHC"/>
</dbReference>
<dbReference type="GO" id="GO:0006612">
    <property type="term" value="P:protein targeting to membrane"/>
    <property type="evidence" value="ECO:0007669"/>
    <property type="project" value="TreeGrafter"/>
</dbReference>
<keyword evidence="6 7" id="KW-0012">Acyltransferase</keyword>
<evidence type="ECO:0000256" key="8">
    <source>
        <dbReference type="SAM" id="MobiDB-lite"/>
    </source>
</evidence>
<feature type="region of interest" description="Disordered" evidence="8">
    <location>
        <begin position="1"/>
        <end position="32"/>
    </location>
</feature>
<keyword evidence="4 7" id="KW-1133">Transmembrane helix</keyword>
<comment type="domain">
    <text evidence="7">The DHHC domain is required for palmitoyltransferase activity.</text>
</comment>
<reference evidence="10" key="1">
    <citation type="submission" date="2019-06" db="EMBL/GenBank/DDBJ databases">
        <authorList>
            <person name="Zheng W."/>
        </authorList>
    </citation>
    <scope>NUCLEOTIDE SEQUENCE</scope>
    <source>
        <strain evidence="10">QDHG01</strain>
    </source>
</reference>
<dbReference type="GO" id="GO:0005783">
    <property type="term" value="C:endoplasmic reticulum"/>
    <property type="evidence" value="ECO:0007669"/>
    <property type="project" value="TreeGrafter"/>
</dbReference>
<organism evidence="10 11">
    <name type="scientific">Halteria grandinella</name>
    <dbReference type="NCBI Taxonomy" id="5974"/>
    <lineage>
        <taxon>Eukaryota</taxon>
        <taxon>Sar</taxon>
        <taxon>Alveolata</taxon>
        <taxon>Ciliophora</taxon>
        <taxon>Intramacronucleata</taxon>
        <taxon>Spirotrichea</taxon>
        <taxon>Stichotrichia</taxon>
        <taxon>Sporadotrichida</taxon>
        <taxon>Halteriidae</taxon>
        <taxon>Halteria</taxon>
    </lineage>
</organism>
<evidence type="ECO:0000259" key="9">
    <source>
        <dbReference type="Pfam" id="PF01529"/>
    </source>
</evidence>
<comment type="subcellular location">
    <subcellularLocation>
        <location evidence="1">Membrane</location>
        <topology evidence="1">Multi-pass membrane protein</topology>
    </subcellularLocation>
</comment>
<evidence type="ECO:0000256" key="2">
    <source>
        <dbReference type="ARBA" id="ARBA00022679"/>
    </source>
</evidence>
<comment type="caution">
    <text evidence="10">The sequence shown here is derived from an EMBL/GenBank/DDBJ whole genome shotgun (WGS) entry which is preliminary data.</text>
</comment>
<protein>
    <recommendedName>
        <fullName evidence="7">Palmitoyltransferase</fullName>
        <ecNumber evidence="7">2.3.1.225</ecNumber>
    </recommendedName>
</protein>
<dbReference type="GO" id="GO:0019706">
    <property type="term" value="F:protein-cysteine S-palmitoyltransferase activity"/>
    <property type="evidence" value="ECO:0007669"/>
    <property type="project" value="UniProtKB-EC"/>
</dbReference>
<sequence>MTDRASINYGKEAMETDGSNPPPNQLNPNHINNTQSTQLRVSSDIFLDQRQTSNVSVTQSVDYTGRISGFNRQLSQLNKFRINDSEMTQRRVFDPIHDKDSKRLSHMMSRSSQLKQIVKESLKQRRNTYVDKVLSKRCAECKDSIRPPQAYHCQVCGRCIAYMDHHCPWVNNCVGLYTQKPFILFLFYSILALLTALIINVSSTLNALSQISGAVALDFEFTMRFLVIIESVPFMMFLTVVLFDQLVIVLNRPSTLQRIRDHEQSYREQKIERNGKLNFQVTFGESKFSYRWLLPKVIEGKFDMEELYS</sequence>
<dbReference type="GO" id="GO:0016020">
    <property type="term" value="C:membrane"/>
    <property type="evidence" value="ECO:0007669"/>
    <property type="project" value="UniProtKB-SubCell"/>
</dbReference>
<dbReference type="PROSITE" id="PS50216">
    <property type="entry name" value="DHHC"/>
    <property type="match status" value="1"/>
</dbReference>
<dbReference type="AlphaFoldDB" id="A0A8J8NDE8"/>
<feature type="transmembrane region" description="Helical" evidence="7">
    <location>
        <begin position="182"/>
        <end position="205"/>
    </location>
</feature>
<evidence type="ECO:0000256" key="4">
    <source>
        <dbReference type="ARBA" id="ARBA00022989"/>
    </source>
</evidence>
<dbReference type="PANTHER" id="PTHR22883">
    <property type="entry name" value="ZINC FINGER DHHC DOMAIN CONTAINING PROTEIN"/>
    <property type="match status" value="1"/>
</dbReference>
<gene>
    <name evidence="10" type="ORF">FGO68_gene10659</name>
</gene>
<evidence type="ECO:0000256" key="6">
    <source>
        <dbReference type="ARBA" id="ARBA00023315"/>
    </source>
</evidence>
<evidence type="ECO:0000256" key="3">
    <source>
        <dbReference type="ARBA" id="ARBA00022692"/>
    </source>
</evidence>
<dbReference type="Pfam" id="PF01529">
    <property type="entry name" value="DHHC"/>
    <property type="match status" value="1"/>
</dbReference>
<accession>A0A8J8NDE8</accession>
<keyword evidence="5 7" id="KW-0472">Membrane</keyword>
<proteinExistence type="inferred from homology"/>
<evidence type="ECO:0000313" key="10">
    <source>
        <dbReference type="EMBL" id="TNV72644.1"/>
    </source>
</evidence>
<dbReference type="Proteomes" id="UP000785679">
    <property type="component" value="Unassembled WGS sequence"/>
</dbReference>
<evidence type="ECO:0000256" key="7">
    <source>
        <dbReference type="RuleBase" id="RU079119"/>
    </source>
</evidence>
<dbReference type="OrthoDB" id="298126at2759"/>
<evidence type="ECO:0000256" key="5">
    <source>
        <dbReference type="ARBA" id="ARBA00023136"/>
    </source>
</evidence>
<name>A0A8J8NDE8_HALGN</name>
<evidence type="ECO:0000313" key="11">
    <source>
        <dbReference type="Proteomes" id="UP000785679"/>
    </source>
</evidence>
<feature type="transmembrane region" description="Helical" evidence="7">
    <location>
        <begin position="225"/>
        <end position="250"/>
    </location>
</feature>
<dbReference type="InterPro" id="IPR039859">
    <property type="entry name" value="PFA4/ZDH16/20/ERF2-like"/>
</dbReference>
<keyword evidence="2 7" id="KW-0808">Transferase</keyword>
<comment type="similarity">
    <text evidence="7">Belongs to the DHHC palmitoyltransferase family.</text>
</comment>
<keyword evidence="11" id="KW-1185">Reference proteome</keyword>
<keyword evidence="3 7" id="KW-0812">Transmembrane</keyword>
<dbReference type="EC" id="2.3.1.225" evidence="7"/>